<dbReference type="OrthoDB" id="42889at2759"/>
<dbReference type="InterPro" id="IPR001214">
    <property type="entry name" value="SET_dom"/>
</dbReference>
<dbReference type="PANTHER" id="PTHR13271:SF146">
    <property type="entry name" value="SET DOMAIN-CONTAINING PROTEIN"/>
    <property type="match status" value="1"/>
</dbReference>
<dbReference type="Gene3D" id="3.90.1410.10">
    <property type="entry name" value="set domain protein methyltransferase, domain 1"/>
    <property type="match status" value="1"/>
</dbReference>
<reference evidence="2" key="1">
    <citation type="submission" date="2021-07" db="EMBL/GenBank/DDBJ databases">
        <authorList>
            <person name="Durling M."/>
        </authorList>
    </citation>
    <scope>NUCLEOTIDE SEQUENCE</scope>
</reference>
<feature type="domain" description="SET" evidence="1">
    <location>
        <begin position="23"/>
        <end position="276"/>
    </location>
</feature>
<accession>A0A9N9PUD4</accession>
<dbReference type="GO" id="GO:0016279">
    <property type="term" value="F:protein-lysine N-methyltransferase activity"/>
    <property type="evidence" value="ECO:0007669"/>
    <property type="project" value="TreeGrafter"/>
</dbReference>
<evidence type="ECO:0000313" key="2">
    <source>
        <dbReference type="EMBL" id="CAG8954412.1"/>
    </source>
</evidence>
<comment type="caution">
    <text evidence="2">The sequence shown here is derived from an EMBL/GenBank/DDBJ whole genome shotgun (WGS) entry which is preliminary data.</text>
</comment>
<dbReference type="InterPro" id="IPR050600">
    <property type="entry name" value="SETD3_SETD6_MTase"/>
</dbReference>
<dbReference type="PROSITE" id="PS50280">
    <property type="entry name" value="SET"/>
    <property type="match status" value="1"/>
</dbReference>
<protein>
    <recommendedName>
        <fullName evidence="1">SET domain-containing protein</fullName>
    </recommendedName>
</protein>
<dbReference type="Proteomes" id="UP000696280">
    <property type="component" value="Unassembled WGS sequence"/>
</dbReference>
<dbReference type="InterPro" id="IPR046341">
    <property type="entry name" value="SET_dom_sf"/>
</dbReference>
<proteinExistence type="predicted"/>
<dbReference type="EMBL" id="CAJVRL010000056">
    <property type="protein sequence ID" value="CAG8954412.1"/>
    <property type="molecule type" value="Genomic_DNA"/>
</dbReference>
<dbReference type="AlphaFoldDB" id="A0A9N9PUD4"/>
<name>A0A9N9PUD4_9HELO</name>
<evidence type="ECO:0000313" key="3">
    <source>
        <dbReference type="Proteomes" id="UP000696280"/>
    </source>
</evidence>
<evidence type="ECO:0000259" key="1">
    <source>
        <dbReference type="PROSITE" id="PS50280"/>
    </source>
</evidence>
<gene>
    <name evidence="2" type="ORF">HYFRA_00006039</name>
</gene>
<dbReference type="PANTHER" id="PTHR13271">
    <property type="entry name" value="UNCHARACTERIZED PUTATIVE METHYLTRANSFERASE"/>
    <property type="match status" value="1"/>
</dbReference>
<keyword evidence="3" id="KW-1185">Reference proteome</keyword>
<dbReference type="GO" id="GO:0005634">
    <property type="term" value="C:nucleus"/>
    <property type="evidence" value="ECO:0007669"/>
    <property type="project" value="TreeGrafter"/>
</dbReference>
<dbReference type="SUPFAM" id="SSF82199">
    <property type="entry name" value="SET domain"/>
    <property type="match status" value="1"/>
</dbReference>
<sequence>MPKQLRIDELLEWGRSHHTILHPSVEVYRDDVTGLSFRAKEDIPTGAKLVSCAYQTTLSFLNAIPYSFLFESHGSKPFPLEFISQLALEDPHIIGHFFLMQQYLMGKRSFWWKYIRLLPQPDQPDILAIPIWWPEADRRFLWGTNAEPPIEIRRKLWMMEWAKGIKLLESSPEHQDWDEYTQKLYSWAATIFGTRSFRASLTVPEEGLVEQYQGNHKAIWECVTQDRFSVLLPILDIGNHDGVNRVEWSKQPDTGHFALSTCEAVEKGEQIFNYYGDKSNSELLVGYGFTLDSPSQDVVNLKLVPSAEAIRLRRSQSCHNHRPSSHPGEEFMFGVRTGSLVERAKGSLGLESLPHGLLEALICMVANNRERRFIEKNPQYCLQGDLDFDSFAGPLYRAFFSAIRILYTKIRLEMERLHDTGEGLGSPSNHNQTMALKYRSQQNSVLMKASSRLLQILDDALLFKSFDAQVPETFQNDQNFPAGLLTLMHAFSWLQAQYPDIHDSVVNIISEDQEEDLPLDWRLLIVDWDNTYWCVWIYTIWLLWARDGQAFQERHPAFRTWLDEMRMAYSKDQQDGAYDILHASPSEVETINLTVEAITNLPQFKSARDILMSHEKGWEPLRNFASFVAKEETVAVTSGGLEQRVLAINKTRGP</sequence>
<organism evidence="2 3">
    <name type="scientific">Hymenoscyphus fraxineus</name>
    <dbReference type="NCBI Taxonomy" id="746836"/>
    <lineage>
        <taxon>Eukaryota</taxon>
        <taxon>Fungi</taxon>
        <taxon>Dikarya</taxon>
        <taxon>Ascomycota</taxon>
        <taxon>Pezizomycotina</taxon>
        <taxon>Leotiomycetes</taxon>
        <taxon>Helotiales</taxon>
        <taxon>Helotiaceae</taxon>
        <taxon>Hymenoscyphus</taxon>
    </lineage>
</organism>